<dbReference type="Gene3D" id="1.10.10.10">
    <property type="entry name" value="Winged helix-like DNA-binding domain superfamily/Winged helix DNA-binding domain"/>
    <property type="match status" value="1"/>
</dbReference>
<evidence type="ECO:0000313" key="6">
    <source>
        <dbReference type="EMBL" id="HIT85715.1"/>
    </source>
</evidence>
<dbReference type="NCBIfam" id="TIGR02937">
    <property type="entry name" value="sigma70-ECF"/>
    <property type="match status" value="1"/>
</dbReference>
<evidence type="ECO:0000256" key="4">
    <source>
        <dbReference type="ARBA" id="ARBA00023163"/>
    </source>
</evidence>
<name>A0A9D1H3K2_9FIRM</name>
<dbReference type="AlphaFoldDB" id="A0A9D1H3K2"/>
<dbReference type="SUPFAM" id="SSF88946">
    <property type="entry name" value="Sigma2 domain of RNA polymerase sigma factors"/>
    <property type="match status" value="1"/>
</dbReference>
<dbReference type="InterPro" id="IPR013249">
    <property type="entry name" value="RNA_pol_sigma70_r4_t2"/>
</dbReference>
<accession>A0A9D1H3K2</accession>
<dbReference type="PIRSF" id="PIRSF002939">
    <property type="entry name" value="RNA_polymerase_sigma-H_factor"/>
    <property type="match status" value="1"/>
</dbReference>
<dbReference type="Gene3D" id="1.20.120.1810">
    <property type="match status" value="1"/>
</dbReference>
<dbReference type="NCBIfam" id="NF006148">
    <property type="entry name" value="PRK08295.1-5"/>
    <property type="match status" value="1"/>
</dbReference>
<dbReference type="PANTHER" id="PTHR30385">
    <property type="entry name" value="SIGMA FACTOR F FLAGELLAR"/>
    <property type="match status" value="1"/>
</dbReference>
<reference evidence="6" key="2">
    <citation type="journal article" date="2021" name="PeerJ">
        <title>Extensive microbial diversity within the chicken gut microbiome revealed by metagenomics and culture.</title>
        <authorList>
            <person name="Gilroy R."/>
            <person name="Ravi A."/>
            <person name="Getino M."/>
            <person name="Pursley I."/>
            <person name="Horton D.L."/>
            <person name="Alikhan N.F."/>
            <person name="Baker D."/>
            <person name="Gharbi K."/>
            <person name="Hall N."/>
            <person name="Watson M."/>
            <person name="Adriaenssens E.M."/>
            <person name="Foster-Nyarko E."/>
            <person name="Jarju S."/>
            <person name="Secka A."/>
            <person name="Antonio M."/>
            <person name="Oren A."/>
            <person name="Chaudhuri R.R."/>
            <person name="La Ragione R."/>
            <person name="Hildebrand F."/>
            <person name="Pallen M.J."/>
        </authorList>
    </citation>
    <scope>NUCLEOTIDE SEQUENCE</scope>
    <source>
        <strain evidence="6">CHK181-108</strain>
    </source>
</reference>
<dbReference type="InterPro" id="IPR000943">
    <property type="entry name" value="RNA_pol_sigma70"/>
</dbReference>
<keyword evidence="3" id="KW-0238">DNA-binding</keyword>
<organism evidence="6 7">
    <name type="scientific">Candidatus Ornithomonoglobus intestinigallinarum</name>
    <dbReference type="NCBI Taxonomy" id="2840894"/>
    <lineage>
        <taxon>Bacteria</taxon>
        <taxon>Bacillati</taxon>
        <taxon>Bacillota</taxon>
        <taxon>Clostridia</taxon>
        <taxon>Candidatus Ornithomonoglobus</taxon>
    </lineage>
</organism>
<comment type="caution">
    <text evidence="6">The sequence shown here is derived from an EMBL/GenBank/DDBJ whole genome shotgun (WGS) entry which is preliminary data.</text>
</comment>
<evidence type="ECO:0000256" key="1">
    <source>
        <dbReference type="ARBA" id="ARBA00023015"/>
    </source>
</evidence>
<keyword evidence="4" id="KW-0804">Transcription</keyword>
<gene>
    <name evidence="6" type="primary">sigH</name>
    <name evidence="6" type="ORF">IAA60_07415</name>
</gene>
<keyword evidence="1" id="KW-0805">Transcription regulation</keyword>
<sequence length="205" mass="23276">MNSVPEGFSEYTDEELVAMAQNGDKNALEAVILRYKKLVYAKSKSFFLIGADDDDIIQEGFIGLYNAVKKFDGEKFPFFNVFAGLCIRRRMINAVKEASRKKHSPLNSYVSLDNTGFDDENSVRLSEVLASDTLRDPETIFIDREDADGMEYEINKALSSMELKVLLEYLDGRSYQEIADILGKDAKSVDNAIQRIKKKLKYLVK</sequence>
<dbReference type="InterPro" id="IPR016371">
    <property type="entry name" value="RNA_pol_sigma-H_factor"/>
</dbReference>
<dbReference type="GO" id="GO:0003677">
    <property type="term" value="F:DNA binding"/>
    <property type="evidence" value="ECO:0007669"/>
    <property type="project" value="UniProtKB-KW"/>
</dbReference>
<reference evidence="6" key="1">
    <citation type="submission" date="2020-10" db="EMBL/GenBank/DDBJ databases">
        <authorList>
            <person name="Gilroy R."/>
        </authorList>
    </citation>
    <scope>NUCLEOTIDE SEQUENCE</scope>
    <source>
        <strain evidence="6">CHK181-108</strain>
    </source>
</reference>
<dbReference type="Pfam" id="PF04542">
    <property type="entry name" value="Sigma70_r2"/>
    <property type="match status" value="1"/>
</dbReference>
<dbReference type="PROSITE" id="PS00715">
    <property type="entry name" value="SIGMA70_1"/>
    <property type="match status" value="1"/>
</dbReference>
<keyword evidence="2" id="KW-0731">Sigma factor</keyword>
<dbReference type="Pfam" id="PF08281">
    <property type="entry name" value="Sigma70_r4_2"/>
    <property type="match status" value="1"/>
</dbReference>
<evidence type="ECO:0000256" key="2">
    <source>
        <dbReference type="ARBA" id="ARBA00023082"/>
    </source>
</evidence>
<dbReference type="EMBL" id="DVLU01000073">
    <property type="protein sequence ID" value="HIT85715.1"/>
    <property type="molecule type" value="Genomic_DNA"/>
</dbReference>
<proteinExistence type="predicted"/>
<dbReference type="Proteomes" id="UP000824165">
    <property type="component" value="Unassembled WGS sequence"/>
</dbReference>
<dbReference type="PANTHER" id="PTHR30385:SF1">
    <property type="entry name" value="RNA POLYMERASE SIGMA-H FACTOR"/>
    <property type="match status" value="1"/>
</dbReference>
<dbReference type="GO" id="GO:0016987">
    <property type="term" value="F:sigma factor activity"/>
    <property type="evidence" value="ECO:0007669"/>
    <property type="project" value="UniProtKB-KW"/>
</dbReference>
<evidence type="ECO:0000256" key="3">
    <source>
        <dbReference type="ARBA" id="ARBA00023125"/>
    </source>
</evidence>
<dbReference type="NCBIfam" id="NF006145">
    <property type="entry name" value="PRK08295.1-2"/>
    <property type="match status" value="1"/>
</dbReference>
<dbReference type="NCBIfam" id="NF006147">
    <property type="entry name" value="PRK08295.1-4"/>
    <property type="match status" value="1"/>
</dbReference>
<dbReference type="InterPro" id="IPR036388">
    <property type="entry name" value="WH-like_DNA-bd_sf"/>
</dbReference>
<feature type="domain" description="RNA polymerase sigma-70" evidence="5">
    <location>
        <begin position="55"/>
        <end position="68"/>
    </location>
</feature>
<evidence type="ECO:0000313" key="7">
    <source>
        <dbReference type="Proteomes" id="UP000824165"/>
    </source>
</evidence>
<dbReference type="InterPro" id="IPR013324">
    <property type="entry name" value="RNA_pol_sigma_r3/r4-like"/>
</dbReference>
<evidence type="ECO:0000259" key="5">
    <source>
        <dbReference type="PROSITE" id="PS00715"/>
    </source>
</evidence>
<dbReference type="InterPro" id="IPR014284">
    <property type="entry name" value="RNA_pol_sigma-70_dom"/>
</dbReference>
<dbReference type="InterPro" id="IPR007627">
    <property type="entry name" value="RNA_pol_sigma70_r2"/>
</dbReference>
<dbReference type="SUPFAM" id="SSF88659">
    <property type="entry name" value="Sigma3 and sigma4 domains of RNA polymerase sigma factors"/>
    <property type="match status" value="1"/>
</dbReference>
<dbReference type="InterPro" id="IPR013325">
    <property type="entry name" value="RNA_pol_sigma_r2"/>
</dbReference>
<dbReference type="GO" id="GO:0006352">
    <property type="term" value="P:DNA-templated transcription initiation"/>
    <property type="evidence" value="ECO:0007669"/>
    <property type="project" value="InterPro"/>
</dbReference>
<protein>
    <submittedName>
        <fullName evidence="6">RNA polymerase sporulation sigma factor SigH</fullName>
    </submittedName>
</protein>